<sequence length="254" mass="29045">MQKLWIWKEMAIYIGPSFSTKRHSHFFIQLCLGNKEEFRLKGSDGNWYSYKAALIPSGVSHETEMNDRDFVLILLDPITMGTGLFADRNLTPGKPAIEVGDVFDWEKIRFFFEASDVPPENLKAEIAKRIFENGTGKSITPKDIRIIRSMKSLSDSEDTLTLQEVAKEAGLSPSRFRHLFRKETGITFSGYRLWIKTRRAILSLGNHPELIHAAYQGGFADQAHFSRIFRRSFGMSPSEFVKGKALQTFRIFPT</sequence>
<dbReference type="InterPro" id="IPR009057">
    <property type="entry name" value="Homeodomain-like_sf"/>
</dbReference>
<dbReference type="InterPro" id="IPR020449">
    <property type="entry name" value="Tscrpt_reg_AraC-type_HTH"/>
</dbReference>
<feature type="domain" description="HTH araC/xylS-type" evidence="4">
    <location>
        <begin position="144"/>
        <end position="243"/>
    </location>
</feature>
<dbReference type="InterPro" id="IPR018060">
    <property type="entry name" value="HTH_AraC"/>
</dbReference>
<accession>A0ABS2UG16</accession>
<dbReference type="SMART" id="SM00342">
    <property type="entry name" value="HTH_ARAC"/>
    <property type="match status" value="1"/>
</dbReference>
<evidence type="ECO:0000256" key="1">
    <source>
        <dbReference type="ARBA" id="ARBA00023015"/>
    </source>
</evidence>
<dbReference type="EMBL" id="JAFFPU010000058">
    <property type="protein sequence ID" value="MBM9578498.1"/>
    <property type="molecule type" value="Genomic_DNA"/>
</dbReference>
<keyword evidence="3" id="KW-0804">Transcription</keyword>
<dbReference type="SUPFAM" id="SSF46689">
    <property type="entry name" value="Homeodomain-like"/>
    <property type="match status" value="2"/>
</dbReference>
<evidence type="ECO:0000256" key="2">
    <source>
        <dbReference type="ARBA" id="ARBA00023125"/>
    </source>
</evidence>
<comment type="caution">
    <text evidence="5">The sequence shown here is derived from an EMBL/GenBank/DDBJ whole genome shotgun (WGS) entry which is preliminary data.</text>
</comment>
<keyword evidence="2" id="KW-0238">DNA-binding</keyword>
<keyword evidence="1" id="KW-0805">Transcription regulation</keyword>
<dbReference type="InterPro" id="IPR050204">
    <property type="entry name" value="AraC_XylS_family_regulators"/>
</dbReference>
<dbReference type="PROSITE" id="PS01124">
    <property type="entry name" value="HTH_ARAC_FAMILY_2"/>
    <property type="match status" value="1"/>
</dbReference>
<keyword evidence="6" id="KW-1185">Reference proteome</keyword>
<dbReference type="Pfam" id="PF12833">
    <property type="entry name" value="HTH_18"/>
    <property type="match status" value="1"/>
</dbReference>
<evidence type="ECO:0000313" key="6">
    <source>
        <dbReference type="Proteomes" id="UP000724686"/>
    </source>
</evidence>
<dbReference type="Proteomes" id="UP000724686">
    <property type="component" value="Unassembled WGS sequence"/>
</dbReference>
<evidence type="ECO:0000256" key="3">
    <source>
        <dbReference type="ARBA" id="ARBA00023163"/>
    </source>
</evidence>
<protein>
    <submittedName>
        <fullName evidence="5">Helix-turn-helix transcriptional regulator</fullName>
    </submittedName>
</protein>
<name>A0ABS2UG16_9LEPT</name>
<dbReference type="RefSeq" id="WP_205280508.1">
    <property type="nucleotide sequence ID" value="NZ_JAFFPU010000058.1"/>
</dbReference>
<gene>
    <name evidence="5" type="ORF">JWG45_15220</name>
</gene>
<organism evidence="5 6">
    <name type="scientific">Leptospira ainlahdjerensis</name>
    <dbReference type="NCBI Taxonomy" id="2810033"/>
    <lineage>
        <taxon>Bacteria</taxon>
        <taxon>Pseudomonadati</taxon>
        <taxon>Spirochaetota</taxon>
        <taxon>Spirochaetia</taxon>
        <taxon>Leptospirales</taxon>
        <taxon>Leptospiraceae</taxon>
        <taxon>Leptospira</taxon>
    </lineage>
</organism>
<evidence type="ECO:0000259" key="4">
    <source>
        <dbReference type="PROSITE" id="PS01124"/>
    </source>
</evidence>
<dbReference type="Gene3D" id="1.10.10.60">
    <property type="entry name" value="Homeodomain-like"/>
    <property type="match status" value="2"/>
</dbReference>
<reference evidence="5 6" key="1">
    <citation type="submission" date="2021-02" db="EMBL/GenBank/DDBJ databases">
        <title>Leptospira ainlahdjerensis sp. nov., Leptospira ainazelensis sp. nov., Leptospira abararensis sp. nov. and Leptospira chreensis sp. nov., four new species isolated from water sources in Algeria.</title>
        <authorList>
            <person name="Amara Korba A."/>
            <person name="Kainiu M."/>
            <person name="Vincent A.T."/>
            <person name="Mariet J.-F."/>
            <person name="Veyrier F.J."/>
            <person name="Goarant C."/>
            <person name="Picardeau M."/>
        </authorList>
    </citation>
    <scope>NUCLEOTIDE SEQUENCE [LARGE SCALE GENOMIC DNA]</scope>
    <source>
        <strain evidence="5 6">201903070</strain>
    </source>
</reference>
<evidence type="ECO:0000313" key="5">
    <source>
        <dbReference type="EMBL" id="MBM9578498.1"/>
    </source>
</evidence>
<dbReference type="PANTHER" id="PTHR46796">
    <property type="entry name" value="HTH-TYPE TRANSCRIPTIONAL ACTIVATOR RHAS-RELATED"/>
    <property type="match status" value="1"/>
</dbReference>
<dbReference type="PRINTS" id="PR00032">
    <property type="entry name" value="HTHARAC"/>
</dbReference>
<proteinExistence type="predicted"/>